<accession>A0A1F6DIN2</accession>
<dbReference type="AlphaFoldDB" id="A0A1F6DIN2"/>
<dbReference type="Proteomes" id="UP000176511">
    <property type="component" value="Unassembled WGS sequence"/>
</dbReference>
<gene>
    <name evidence="1" type="ORF">A3C87_01485</name>
</gene>
<dbReference type="STRING" id="1798491.A3C87_01485"/>
<reference evidence="1 2" key="1">
    <citation type="journal article" date="2016" name="Nat. Commun.">
        <title>Thousands of microbial genomes shed light on interconnected biogeochemical processes in an aquifer system.</title>
        <authorList>
            <person name="Anantharaman K."/>
            <person name="Brown C.T."/>
            <person name="Hug L.A."/>
            <person name="Sharon I."/>
            <person name="Castelle C.J."/>
            <person name="Probst A.J."/>
            <person name="Thomas B.C."/>
            <person name="Singh A."/>
            <person name="Wilkins M.J."/>
            <person name="Karaoz U."/>
            <person name="Brodie E.L."/>
            <person name="Williams K.H."/>
            <person name="Hubbard S.S."/>
            <person name="Banfield J.F."/>
        </authorList>
    </citation>
    <scope>NUCLEOTIDE SEQUENCE [LARGE SCALE GENOMIC DNA]</scope>
</reference>
<sequence>MAFCEKSFFDLFKQETFSHFDVAWAEKICAALPEELDGQKMARWILSQFPLLGSLQKINLLRAALHGGGIGLNDIVELYTLQSELVRTEYTSLTLMELRDLGVSLQDIVALANATISLCVRDATRLLYGKGGAQSLSLEFHTYWHCRYRSLSGKAAALNAIAYYHAQKACAGGSLSNDTLAKLTKELLVQVDYWAHREPDSHGIPRYMSLIYHVLQEISSKHVRYRFMQKVEDMVVQLLTPKHGSDFLSLEFMVRAYLQDPHLLSKKRRQRIVGRVMWQTTSYALGYQDSCKKYYLSLAHTVE</sequence>
<evidence type="ECO:0000313" key="1">
    <source>
        <dbReference type="EMBL" id="OGG61251.1"/>
    </source>
</evidence>
<organism evidence="1 2">
    <name type="scientific">Candidatus Kaiserbacteria bacterium RIFCSPHIGHO2_02_FULL_49_34</name>
    <dbReference type="NCBI Taxonomy" id="1798491"/>
    <lineage>
        <taxon>Bacteria</taxon>
        <taxon>Candidatus Kaiseribacteriota</taxon>
    </lineage>
</organism>
<proteinExistence type="predicted"/>
<protein>
    <submittedName>
        <fullName evidence="1">Uncharacterized protein</fullName>
    </submittedName>
</protein>
<dbReference type="EMBL" id="MFLE01000023">
    <property type="protein sequence ID" value="OGG61251.1"/>
    <property type="molecule type" value="Genomic_DNA"/>
</dbReference>
<comment type="caution">
    <text evidence="1">The sequence shown here is derived from an EMBL/GenBank/DDBJ whole genome shotgun (WGS) entry which is preliminary data.</text>
</comment>
<name>A0A1F6DIN2_9BACT</name>
<evidence type="ECO:0000313" key="2">
    <source>
        <dbReference type="Proteomes" id="UP000176511"/>
    </source>
</evidence>